<evidence type="ECO:0000313" key="3">
    <source>
        <dbReference type="Proteomes" id="UP001303701"/>
    </source>
</evidence>
<keyword evidence="3" id="KW-1185">Reference proteome</keyword>
<accession>A0ABY9WBQ1</accession>
<dbReference type="GeneID" id="301124652"/>
<keyword evidence="1" id="KW-0472">Membrane</keyword>
<dbReference type="RefSeq" id="WP_311066784.1">
    <property type="nucleotide sequence ID" value="NZ_CP134501.1"/>
</dbReference>
<organism evidence="2 3">
    <name type="scientific">Aeribacillus composti</name>
    <dbReference type="NCBI Taxonomy" id="1868734"/>
    <lineage>
        <taxon>Bacteria</taxon>
        <taxon>Bacillati</taxon>
        <taxon>Bacillota</taxon>
        <taxon>Bacilli</taxon>
        <taxon>Bacillales</taxon>
        <taxon>Bacillaceae</taxon>
        <taxon>Aeribacillus</taxon>
    </lineage>
</organism>
<keyword evidence="1" id="KW-0812">Transmembrane</keyword>
<feature type="transmembrane region" description="Helical" evidence="1">
    <location>
        <begin position="97"/>
        <end position="118"/>
    </location>
</feature>
<dbReference type="Proteomes" id="UP001303701">
    <property type="component" value="Chromosome"/>
</dbReference>
<protein>
    <submittedName>
        <fullName evidence="2">Uncharacterized protein</fullName>
    </submittedName>
</protein>
<reference evidence="2 3" key="1">
    <citation type="submission" date="2023-09" db="EMBL/GenBank/DDBJ databases">
        <title>Different Types of Thermotolerant Ring-Cleaving Dioxygenases derived from Aeribacillus composti HB-1 applied for multiple aromatic hydrocarbons removal.</title>
        <authorList>
            <person name="Cao L."/>
            <person name="Li M."/>
            <person name="Ma T."/>
        </authorList>
    </citation>
    <scope>NUCLEOTIDE SEQUENCE [LARGE SCALE GENOMIC DNA]</scope>
    <source>
        <strain evidence="2 3">HB-1</strain>
    </source>
</reference>
<evidence type="ECO:0000313" key="2">
    <source>
        <dbReference type="EMBL" id="WNF33453.1"/>
    </source>
</evidence>
<keyword evidence="1" id="KW-1133">Transmembrane helix</keyword>
<sequence>MLKTKEQETRMVNSKTLAMTHSLYQGERGILGKIPAATFLDNMIICSGRRPTGRLAGFTCHVKPSDPCFYQRGKFTKKFGLNRLLYYMLSKAFHIKIPSMSFLFSVNYIIRAVVQFFIVQ</sequence>
<proteinExistence type="predicted"/>
<name>A0ABY9WBQ1_9BACI</name>
<gene>
    <name evidence="2" type="ORF">RI196_01705</name>
</gene>
<dbReference type="EMBL" id="CP134501">
    <property type="protein sequence ID" value="WNF33453.1"/>
    <property type="molecule type" value="Genomic_DNA"/>
</dbReference>
<evidence type="ECO:0000256" key="1">
    <source>
        <dbReference type="SAM" id="Phobius"/>
    </source>
</evidence>